<protein>
    <submittedName>
        <fullName evidence="5">Autotransporter-associated beta strand protein</fullName>
    </submittedName>
</protein>
<dbReference type="Proteomes" id="UP000294832">
    <property type="component" value="Unassembled WGS sequence"/>
</dbReference>
<feature type="region of interest" description="Disordered" evidence="2">
    <location>
        <begin position="27"/>
        <end position="47"/>
    </location>
</feature>
<dbReference type="RefSeq" id="WP_133039070.1">
    <property type="nucleotide sequence ID" value="NZ_SLWF01000014.1"/>
</dbReference>
<name>A0A4R2FAV8_9GAMM</name>
<dbReference type="Pfam" id="PF01569">
    <property type="entry name" value="PAP2"/>
    <property type="match status" value="1"/>
</dbReference>
<dbReference type="NCBIfam" id="TIGR02601">
    <property type="entry name" value="autotrns_rpt"/>
    <property type="match status" value="1"/>
</dbReference>
<evidence type="ECO:0000313" key="6">
    <source>
        <dbReference type="Proteomes" id="UP000294832"/>
    </source>
</evidence>
<dbReference type="SUPFAM" id="SSF51126">
    <property type="entry name" value="Pectin lyase-like"/>
    <property type="match status" value="1"/>
</dbReference>
<gene>
    <name evidence="5" type="ORF">EDC91_11412</name>
</gene>
<dbReference type="EMBL" id="SLWF01000014">
    <property type="protein sequence ID" value="TCN83617.1"/>
    <property type="molecule type" value="Genomic_DNA"/>
</dbReference>
<dbReference type="OrthoDB" id="9780507at2"/>
<comment type="caution">
    <text evidence="5">The sequence shown here is derived from an EMBL/GenBank/DDBJ whole genome shotgun (WGS) entry which is preliminary data.</text>
</comment>
<feature type="compositionally biased region" description="Polar residues" evidence="2">
    <location>
        <begin position="31"/>
        <end position="46"/>
    </location>
</feature>
<dbReference type="Pfam" id="PF12951">
    <property type="entry name" value="PATR"/>
    <property type="match status" value="1"/>
</dbReference>
<feature type="signal peptide" evidence="3">
    <location>
        <begin position="1"/>
        <end position="20"/>
    </location>
</feature>
<evidence type="ECO:0000256" key="2">
    <source>
        <dbReference type="SAM" id="MobiDB-lite"/>
    </source>
</evidence>
<accession>A0A4R2FAV8</accession>
<dbReference type="SUPFAM" id="SSF48317">
    <property type="entry name" value="Acid phosphatase/Vanadium-dependent haloperoxidase"/>
    <property type="match status" value="1"/>
</dbReference>
<sequence>MVTKSCAKVFVISAVALALAACNSSSEDKTATYTNPGMPTGSSAPQSVAEPILSGNAIAVVDGNLPVTNNNGNIVAFEPSVSPLIQILSGFDDIWYAGDDTWAMAGSSESKAIAEGYESYPGVVVGGTNSTSYAIPFNFSHEQIRNKSVWQENFNYVKQLVEKSTKAEKVAAYLDDQRDKGFSISSGLGPMTADYRSGANATSSYSVNANGDVVLTDAVSGAANVIDIENIKYNGDLYEHLANSTRTGFGTTSVNGNATELSDVVTLLQTVAAYGASTEAPKYHFQSPRPWRINADDYSTVNFNDPSATIYSTITNFDVLEEDTCLGLDGQSVDAYKYYERPVNPIVLPITGLLCAARTTYYGKDTDNDGVPNSYSEFEGDSKTAVNSLPALYSSRAKDGAFPSGHTAEAFDRGLIYAYAIPERFAEMVARAGDLGTDRIIAGMHSPLDVIGGRTMATAIAAAMLYDTNNAPAAEAAVAQAQQYFLSKAKTAGYNTIYDYAHCTTDETNPCSLADQYADKKAMKARYRQSMTYGFTPLAEESAAPEVPKGAEVLLKTRFPYLDAIQRRQILASTEIASNYPVINKSRGWGRLNLVDAADGYAAFNSNVSVYMDASRGGFNAIDRWMNDISGDGRLEKSGSGVLYLGGNNSYRGGTVVEQGTLTAASASAFGSNTLYQNGGTVRVSIADGAENASAGGLTVTDFVMNGGVLTLDLNRNAQLNATQGIYLSGNSLSLNLQVPTLTKATSYTVLNSQHLEGKFADGNISARDASGSLYEVAVVYTDTSTTVTVTPKK</sequence>
<organism evidence="5 6">
    <name type="scientific">Shewanella fodinae</name>
    <dbReference type="NCBI Taxonomy" id="552357"/>
    <lineage>
        <taxon>Bacteria</taxon>
        <taxon>Pseudomonadati</taxon>
        <taxon>Pseudomonadota</taxon>
        <taxon>Gammaproteobacteria</taxon>
        <taxon>Alteromonadales</taxon>
        <taxon>Shewanellaceae</taxon>
        <taxon>Shewanella</taxon>
    </lineage>
</organism>
<evidence type="ECO:0000259" key="4">
    <source>
        <dbReference type="SMART" id="SM00014"/>
    </source>
</evidence>
<dbReference type="SMART" id="SM00014">
    <property type="entry name" value="acidPPc"/>
    <property type="match status" value="1"/>
</dbReference>
<dbReference type="InterPro" id="IPR011050">
    <property type="entry name" value="Pectin_lyase_fold/virulence"/>
</dbReference>
<reference evidence="5 6" key="1">
    <citation type="submission" date="2019-03" db="EMBL/GenBank/DDBJ databases">
        <title>Freshwater and sediment microbial communities from various areas in North America, analyzing microbe dynamics in response to fracking.</title>
        <authorList>
            <person name="Lamendella R."/>
        </authorList>
    </citation>
    <scope>NUCLEOTIDE SEQUENCE [LARGE SCALE GENOMIC DNA]</scope>
    <source>
        <strain evidence="5 6">74A</strain>
    </source>
</reference>
<proteinExistence type="predicted"/>
<dbReference type="InterPro" id="IPR036938">
    <property type="entry name" value="PAP2/HPO_sf"/>
</dbReference>
<dbReference type="InterPro" id="IPR013425">
    <property type="entry name" value="Autotrns_rpt"/>
</dbReference>
<dbReference type="AlphaFoldDB" id="A0A4R2FAV8"/>
<keyword evidence="6" id="KW-1185">Reference proteome</keyword>
<evidence type="ECO:0000256" key="1">
    <source>
        <dbReference type="ARBA" id="ARBA00022729"/>
    </source>
</evidence>
<feature type="domain" description="Phosphatidic acid phosphatase type 2/haloperoxidase" evidence="4">
    <location>
        <begin position="353"/>
        <end position="465"/>
    </location>
</feature>
<feature type="chain" id="PRO_5020691561" evidence="3">
    <location>
        <begin position="21"/>
        <end position="794"/>
    </location>
</feature>
<evidence type="ECO:0000313" key="5">
    <source>
        <dbReference type="EMBL" id="TCN83617.1"/>
    </source>
</evidence>
<dbReference type="PROSITE" id="PS51257">
    <property type="entry name" value="PROKAR_LIPOPROTEIN"/>
    <property type="match status" value="1"/>
</dbReference>
<dbReference type="Gene3D" id="1.20.144.10">
    <property type="entry name" value="Phosphatidic acid phosphatase type 2/haloperoxidase"/>
    <property type="match status" value="1"/>
</dbReference>
<dbReference type="InterPro" id="IPR000326">
    <property type="entry name" value="PAP2/HPO"/>
</dbReference>
<keyword evidence="1 3" id="KW-0732">Signal</keyword>
<evidence type="ECO:0000256" key="3">
    <source>
        <dbReference type="SAM" id="SignalP"/>
    </source>
</evidence>